<keyword evidence="4 7" id="KW-1133">Transmembrane helix</keyword>
<dbReference type="Pfam" id="PF02687">
    <property type="entry name" value="FtsX"/>
    <property type="match status" value="1"/>
</dbReference>
<feature type="domain" description="MacB-like periplasmic core" evidence="9">
    <location>
        <begin position="1"/>
        <end position="218"/>
    </location>
</feature>
<evidence type="ECO:0000256" key="7">
    <source>
        <dbReference type="SAM" id="Phobius"/>
    </source>
</evidence>
<dbReference type="InterPro" id="IPR050250">
    <property type="entry name" value="Macrolide_Exporter_MacB"/>
</dbReference>
<feature type="transmembrane region" description="Helical" evidence="7">
    <location>
        <begin position="261"/>
        <end position="293"/>
    </location>
</feature>
<reference evidence="10" key="2">
    <citation type="journal article" date="2022" name="Microbiol. Resour. Announc.">
        <title>Metagenome Sequencing to Explore Phylogenomics of Terrestrial Cyanobacteria.</title>
        <authorList>
            <person name="Ward R.D."/>
            <person name="Stajich J.E."/>
            <person name="Johansen J.R."/>
            <person name="Huntemann M."/>
            <person name="Clum A."/>
            <person name="Foster B."/>
            <person name="Foster B."/>
            <person name="Roux S."/>
            <person name="Palaniappan K."/>
            <person name="Varghese N."/>
            <person name="Mukherjee S."/>
            <person name="Reddy T.B.K."/>
            <person name="Daum C."/>
            <person name="Copeland A."/>
            <person name="Chen I.A."/>
            <person name="Ivanova N.N."/>
            <person name="Kyrpides N.C."/>
            <person name="Shapiro N."/>
            <person name="Eloe-Fadrosh E.A."/>
            <person name="Pietrasiak N."/>
        </authorList>
    </citation>
    <scope>NUCLEOTIDE SEQUENCE</scope>
    <source>
        <strain evidence="10">UHER 2000/2452</strain>
    </source>
</reference>
<accession>A0A951QEG1</accession>
<feature type="transmembrane region" description="Helical" evidence="7">
    <location>
        <begin position="320"/>
        <end position="346"/>
    </location>
</feature>
<organism evidence="10 11">
    <name type="scientific">Drouetiella hepatica Uher 2000/2452</name>
    <dbReference type="NCBI Taxonomy" id="904376"/>
    <lineage>
        <taxon>Bacteria</taxon>
        <taxon>Bacillati</taxon>
        <taxon>Cyanobacteriota</taxon>
        <taxon>Cyanophyceae</taxon>
        <taxon>Oculatellales</taxon>
        <taxon>Oculatellaceae</taxon>
        <taxon>Drouetiella</taxon>
    </lineage>
</organism>
<sequence length="391" mass="40877">MLGIIIGITAVIAITSIGQGVQKATEQQLQGLGTDILQVQAGAARSGNVSQGGGSASTLTWDDAQAIQSQVSSTQLVSAYLQQTAQVVSDQQNISTTIIGTDANYADVRNTHPQEGRFFTPEEITAAKPLAVIGPTARDELLGTGSVVTGARIRIQGESYDVIGVMEPKGSQGPFNLDEQVYIPLTNMSARLVGNNALAGIAVRGIYVKVKAEDQSNPDPMNAAQFQITNLLRVRHKIFPPAADDFRLTNQSDVISTLTNVVGMFTIMVVAIAAISLVVGGIGIANIMLVSVVERTREIGIRKAIGATNTAVLSQFLTEAAVISIIGGAIGIGLGIAIGFVTALIFKFPFVVSLWSIVLGFGLSFVIGIIAGVIPARNAARLDPIAALRSD</sequence>
<comment type="caution">
    <text evidence="10">The sequence shown here is derived from an EMBL/GenBank/DDBJ whole genome shotgun (WGS) entry which is preliminary data.</text>
</comment>
<dbReference type="GO" id="GO:0022857">
    <property type="term" value="F:transmembrane transporter activity"/>
    <property type="evidence" value="ECO:0007669"/>
    <property type="project" value="TreeGrafter"/>
</dbReference>
<gene>
    <name evidence="10" type="ORF">KME15_20945</name>
</gene>
<protein>
    <submittedName>
        <fullName evidence="10">ABC transporter permease</fullName>
    </submittedName>
</protein>
<comment type="similarity">
    <text evidence="6">Belongs to the ABC-4 integral membrane protein family.</text>
</comment>
<evidence type="ECO:0000256" key="5">
    <source>
        <dbReference type="ARBA" id="ARBA00023136"/>
    </source>
</evidence>
<evidence type="ECO:0000313" key="11">
    <source>
        <dbReference type="Proteomes" id="UP000757435"/>
    </source>
</evidence>
<evidence type="ECO:0000259" key="8">
    <source>
        <dbReference type="Pfam" id="PF02687"/>
    </source>
</evidence>
<dbReference type="PANTHER" id="PTHR30572:SF4">
    <property type="entry name" value="ABC TRANSPORTER PERMEASE YTRF"/>
    <property type="match status" value="1"/>
</dbReference>
<dbReference type="Pfam" id="PF12704">
    <property type="entry name" value="MacB_PCD"/>
    <property type="match status" value="1"/>
</dbReference>
<dbReference type="GO" id="GO:0005886">
    <property type="term" value="C:plasma membrane"/>
    <property type="evidence" value="ECO:0007669"/>
    <property type="project" value="UniProtKB-SubCell"/>
</dbReference>
<feature type="domain" description="ABC3 transporter permease C-terminal" evidence="8">
    <location>
        <begin position="271"/>
        <end position="384"/>
    </location>
</feature>
<evidence type="ECO:0000256" key="1">
    <source>
        <dbReference type="ARBA" id="ARBA00004651"/>
    </source>
</evidence>
<reference evidence="10" key="1">
    <citation type="submission" date="2021-05" db="EMBL/GenBank/DDBJ databases">
        <authorList>
            <person name="Pietrasiak N."/>
            <person name="Ward R."/>
            <person name="Stajich J.E."/>
            <person name="Kurbessoian T."/>
        </authorList>
    </citation>
    <scope>NUCLEOTIDE SEQUENCE</scope>
    <source>
        <strain evidence="10">UHER 2000/2452</strain>
    </source>
</reference>
<keyword evidence="2" id="KW-1003">Cell membrane</keyword>
<dbReference type="InterPro" id="IPR003838">
    <property type="entry name" value="ABC3_permease_C"/>
</dbReference>
<dbReference type="Proteomes" id="UP000757435">
    <property type="component" value="Unassembled WGS sequence"/>
</dbReference>
<evidence type="ECO:0000313" key="10">
    <source>
        <dbReference type="EMBL" id="MBW4661151.1"/>
    </source>
</evidence>
<evidence type="ECO:0000256" key="4">
    <source>
        <dbReference type="ARBA" id="ARBA00022989"/>
    </source>
</evidence>
<evidence type="ECO:0000256" key="2">
    <source>
        <dbReference type="ARBA" id="ARBA00022475"/>
    </source>
</evidence>
<proteinExistence type="inferred from homology"/>
<keyword evidence="5 7" id="KW-0472">Membrane</keyword>
<dbReference type="InterPro" id="IPR025857">
    <property type="entry name" value="MacB_PCD"/>
</dbReference>
<evidence type="ECO:0000256" key="6">
    <source>
        <dbReference type="ARBA" id="ARBA00038076"/>
    </source>
</evidence>
<evidence type="ECO:0000259" key="9">
    <source>
        <dbReference type="Pfam" id="PF12704"/>
    </source>
</evidence>
<evidence type="ECO:0000256" key="3">
    <source>
        <dbReference type="ARBA" id="ARBA00022692"/>
    </source>
</evidence>
<dbReference type="AlphaFoldDB" id="A0A951QEG1"/>
<comment type="subcellular location">
    <subcellularLocation>
        <location evidence="1">Cell membrane</location>
        <topology evidence="1">Multi-pass membrane protein</topology>
    </subcellularLocation>
</comment>
<keyword evidence="3 7" id="KW-0812">Transmembrane</keyword>
<feature type="transmembrane region" description="Helical" evidence="7">
    <location>
        <begin position="352"/>
        <end position="374"/>
    </location>
</feature>
<name>A0A951QEG1_9CYAN</name>
<dbReference type="EMBL" id="JAHHHD010000031">
    <property type="protein sequence ID" value="MBW4661151.1"/>
    <property type="molecule type" value="Genomic_DNA"/>
</dbReference>
<dbReference type="PANTHER" id="PTHR30572">
    <property type="entry name" value="MEMBRANE COMPONENT OF TRANSPORTER-RELATED"/>
    <property type="match status" value="1"/>
</dbReference>